<evidence type="ECO:0000256" key="10">
    <source>
        <dbReference type="ARBA" id="ARBA00023225"/>
    </source>
</evidence>
<accession>A0A7W3V1W5</accession>
<dbReference type="Gene3D" id="1.10.287.1700">
    <property type="match status" value="1"/>
</dbReference>
<keyword evidence="5" id="KW-1003">Cell membrane</keyword>
<gene>
    <name evidence="12" type="primary">fliJ</name>
    <name evidence="12" type="ORF">H4O09_12865</name>
</gene>
<dbReference type="GO" id="GO:0005886">
    <property type="term" value="C:plasma membrane"/>
    <property type="evidence" value="ECO:0007669"/>
    <property type="project" value="UniProtKB-SubCell"/>
</dbReference>
<evidence type="ECO:0000256" key="11">
    <source>
        <dbReference type="SAM" id="Coils"/>
    </source>
</evidence>
<dbReference type="GO" id="GO:0009288">
    <property type="term" value="C:bacterial-type flagellum"/>
    <property type="evidence" value="ECO:0007669"/>
    <property type="project" value="InterPro"/>
</dbReference>
<keyword evidence="9" id="KW-0472">Membrane</keyword>
<dbReference type="GO" id="GO:0044781">
    <property type="term" value="P:bacterial-type flagellum organization"/>
    <property type="evidence" value="ECO:0007669"/>
    <property type="project" value="UniProtKB-KW"/>
</dbReference>
<keyword evidence="12" id="KW-0282">Flagellum</keyword>
<dbReference type="Proteomes" id="UP000550609">
    <property type="component" value="Unassembled WGS sequence"/>
</dbReference>
<keyword evidence="8" id="KW-0653">Protein transport</keyword>
<evidence type="ECO:0000256" key="4">
    <source>
        <dbReference type="ARBA" id="ARBA00022448"/>
    </source>
</evidence>
<dbReference type="GO" id="GO:0071973">
    <property type="term" value="P:bacterial-type flagellum-dependent cell motility"/>
    <property type="evidence" value="ECO:0007669"/>
    <property type="project" value="InterPro"/>
</dbReference>
<dbReference type="GO" id="GO:0015031">
    <property type="term" value="P:protein transport"/>
    <property type="evidence" value="ECO:0007669"/>
    <property type="project" value="UniProtKB-KW"/>
</dbReference>
<evidence type="ECO:0000313" key="12">
    <source>
        <dbReference type="EMBL" id="MBB1117944.1"/>
    </source>
</evidence>
<dbReference type="GO" id="GO:0006935">
    <property type="term" value="P:chemotaxis"/>
    <property type="evidence" value="ECO:0007669"/>
    <property type="project" value="UniProtKB-KW"/>
</dbReference>
<dbReference type="PANTHER" id="PTHR38786:SF1">
    <property type="entry name" value="FLAGELLAR FLIJ PROTEIN"/>
    <property type="match status" value="1"/>
</dbReference>
<comment type="similarity">
    <text evidence="2">Belongs to the FliJ family.</text>
</comment>
<evidence type="ECO:0000256" key="5">
    <source>
        <dbReference type="ARBA" id="ARBA00022475"/>
    </source>
</evidence>
<keyword evidence="12" id="KW-0969">Cilium</keyword>
<feature type="coiled-coil region" evidence="11">
    <location>
        <begin position="100"/>
        <end position="127"/>
    </location>
</feature>
<evidence type="ECO:0000256" key="6">
    <source>
        <dbReference type="ARBA" id="ARBA00022500"/>
    </source>
</evidence>
<comment type="caution">
    <text evidence="12">The sequence shown here is derived from an EMBL/GenBank/DDBJ whole genome shotgun (WGS) entry which is preliminary data.</text>
</comment>
<proteinExistence type="inferred from homology"/>
<keyword evidence="11" id="KW-0175">Coiled coil</keyword>
<sequence length="149" mass="17494">MSSTRRMVPLLRRAQDKQDSVARQLAERQRALDTHAQRLQDLRQYAEDYLHSPLPATSVSQLINRRAFLDRLDTAVKLQQQTVERNQLHVDAERQRLLAASRDRQVLEQLQQRYRAQEQLLADRRDQRVLDDLGARICRNRPDDQESGA</sequence>
<protein>
    <recommendedName>
        <fullName evidence="3">Flagellar FliJ protein</fullName>
    </recommendedName>
</protein>
<dbReference type="AlphaFoldDB" id="A0A7W3V1W5"/>
<dbReference type="Pfam" id="PF02050">
    <property type="entry name" value="FliJ"/>
    <property type="match status" value="1"/>
</dbReference>
<evidence type="ECO:0000256" key="7">
    <source>
        <dbReference type="ARBA" id="ARBA00022795"/>
    </source>
</evidence>
<keyword evidence="7" id="KW-1005">Bacterial flagellum biogenesis</keyword>
<dbReference type="InterPro" id="IPR053716">
    <property type="entry name" value="Flag_assembly_chemotaxis_eff"/>
</dbReference>
<name>A0A7W3V1W5_9GAMM</name>
<evidence type="ECO:0000313" key="13">
    <source>
        <dbReference type="Proteomes" id="UP000550609"/>
    </source>
</evidence>
<evidence type="ECO:0000256" key="8">
    <source>
        <dbReference type="ARBA" id="ARBA00022927"/>
    </source>
</evidence>
<evidence type="ECO:0000256" key="9">
    <source>
        <dbReference type="ARBA" id="ARBA00023136"/>
    </source>
</evidence>
<keyword evidence="12" id="KW-0966">Cell projection</keyword>
<dbReference type="InterPro" id="IPR052570">
    <property type="entry name" value="FliJ"/>
</dbReference>
<keyword evidence="10" id="KW-1006">Bacterial flagellum protein export</keyword>
<keyword evidence="4" id="KW-0813">Transport</keyword>
<dbReference type="EMBL" id="JACIUV010000006">
    <property type="protein sequence ID" value="MBB1117944.1"/>
    <property type="molecule type" value="Genomic_DNA"/>
</dbReference>
<organism evidence="12 13">
    <name type="scientific">Stenotrophomonas koreensis</name>
    <dbReference type="NCBI Taxonomy" id="266128"/>
    <lineage>
        <taxon>Bacteria</taxon>
        <taxon>Pseudomonadati</taxon>
        <taxon>Pseudomonadota</taxon>
        <taxon>Gammaproteobacteria</taxon>
        <taxon>Lysobacterales</taxon>
        <taxon>Lysobacteraceae</taxon>
        <taxon>Stenotrophomonas</taxon>
    </lineage>
</organism>
<dbReference type="PANTHER" id="PTHR38786">
    <property type="entry name" value="FLAGELLAR FLIJ PROTEIN"/>
    <property type="match status" value="1"/>
</dbReference>
<dbReference type="RefSeq" id="WP_182622903.1">
    <property type="nucleotide sequence ID" value="NZ_JACIUV010000006.1"/>
</dbReference>
<evidence type="ECO:0000256" key="2">
    <source>
        <dbReference type="ARBA" id="ARBA00010004"/>
    </source>
</evidence>
<keyword evidence="6" id="KW-0145">Chemotaxis</keyword>
<reference evidence="12 13" key="1">
    <citation type="submission" date="2020-08" db="EMBL/GenBank/DDBJ databases">
        <title>Stenotrophomonas sp. W1S232.</title>
        <authorList>
            <person name="Deng Y."/>
        </authorList>
    </citation>
    <scope>NUCLEOTIDE SEQUENCE [LARGE SCALE GENOMIC DNA]</scope>
    <source>
        <strain evidence="12 13">W1S232</strain>
    </source>
</reference>
<dbReference type="InterPro" id="IPR012823">
    <property type="entry name" value="Flagell_FliJ"/>
</dbReference>
<dbReference type="NCBIfam" id="TIGR02473">
    <property type="entry name" value="flagell_FliJ"/>
    <property type="match status" value="1"/>
</dbReference>
<comment type="subcellular location">
    <subcellularLocation>
        <location evidence="1">Cell membrane</location>
        <topology evidence="1">Peripheral membrane protein</topology>
        <orientation evidence="1">Cytoplasmic side</orientation>
    </subcellularLocation>
</comment>
<evidence type="ECO:0000256" key="3">
    <source>
        <dbReference type="ARBA" id="ARBA00020392"/>
    </source>
</evidence>
<evidence type="ECO:0000256" key="1">
    <source>
        <dbReference type="ARBA" id="ARBA00004413"/>
    </source>
</evidence>